<evidence type="ECO:0000313" key="2">
    <source>
        <dbReference type="Proteomes" id="UP000585050"/>
    </source>
</evidence>
<dbReference type="AlphaFoldDB" id="A0A7X8XZF0"/>
<keyword evidence="2" id="KW-1185">Reference proteome</keyword>
<organism evidence="1 2">
    <name type="scientific">Flammeovirga agarivorans</name>
    <dbReference type="NCBI Taxonomy" id="2726742"/>
    <lineage>
        <taxon>Bacteria</taxon>
        <taxon>Pseudomonadati</taxon>
        <taxon>Bacteroidota</taxon>
        <taxon>Cytophagia</taxon>
        <taxon>Cytophagales</taxon>
        <taxon>Flammeovirgaceae</taxon>
        <taxon>Flammeovirga</taxon>
    </lineage>
</organism>
<name>A0A7X8XZF0_9BACT</name>
<sequence length="116" mass="13235">MKNVIVSNLTGKLLDVFDIYTVAKAVVKDKGFEANFLLVEEGKEINKRSYEDIENFLKKNKETFLYTKVRKEELDDAIDLAVLILPKTYKEDVMEVIDEVASKHACIGVTYEGVRS</sequence>
<dbReference type="EMBL" id="JABAIL010000016">
    <property type="protein sequence ID" value="NLR94925.1"/>
    <property type="molecule type" value="Genomic_DNA"/>
</dbReference>
<protein>
    <submittedName>
        <fullName evidence="1">Uncharacterized protein</fullName>
    </submittedName>
</protein>
<gene>
    <name evidence="1" type="ORF">HGP29_27210</name>
</gene>
<proteinExistence type="predicted"/>
<evidence type="ECO:0000313" key="1">
    <source>
        <dbReference type="EMBL" id="NLR94925.1"/>
    </source>
</evidence>
<dbReference type="RefSeq" id="WP_168885635.1">
    <property type="nucleotide sequence ID" value="NZ_JABAIL010000016.1"/>
</dbReference>
<dbReference type="Proteomes" id="UP000585050">
    <property type="component" value="Unassembled WGS sequence"/>
</dbReference>
<comment type="caution">
    <text evidence="1">The sequence shown here is derived from an EMBL/GenBank/DDBJ whole genome shotgun (WGS) entry which is preliminary data.</text>
</comment>
<reference evidence="1 2" key="1">
    <citation type="submission" date="2020-04" db="EMBL/GenBank/DDBJ databases">
        <title>Flammeovirga sp. SR4, a novel species isolated from seawater.</title>
        <authorList>
            <person name="Wang X."/>
        </authorList>
    </citation>
    <scope>NUCLEOTIDE SEQUENCE [LARGE SCALE GENOMIC DNA]</scope>
    <source>
        <strain evidence="1 2">SR4</strain>
    </source>
</reference>
<accession>A0A7X8XZF0</accession>